<dbReference type="EMBL" id="JANHOG010000969">
    <property type="protein sequence ID" value="KAJ3548209.1"/>
    <property type="molecule type" value="Genomic_DNA"/>
</dbReference>
<gene>
    <name evidence="1" type="ORF">NM688_g5326</name>
</gene>
<organism evidence="1 2">
    <name type="scientific">Phlebia brevispora</name>
    <dbReference type="NCBI Taxonomy" id="194682"/>
    <lineage>
        <taxon>Eukaryota</taxon>
        <taxon>Fungi</taxon>
        <taxon>Dikarya</taxon>
        <taxon>Basidiomycota</taxon>
        <taxon>Agaricomycotina</taxon>
        <taxon>Agaricomycetes</taxon>
        <taxon>Polyporales</taxon>
        <taxon>Meruliaceae</taxon>
        <taxon>Phlebia</taxon>
    </lineage>
</organism>
<reference evidence="1" key="1">
    <citation type="submission" date="2022-07" db="EMBL/GenBank/DDBJ databases">
        <title>Genome Sequence of Phlebia brevispora.</title>
        <authorList>
            <person name="Buettner E."/>
        </authorList>
    </citation>
    <scope>NUCLEOTIDE SEQUENCE</scope>
    <source>
        <strain evidence="1">MPL23</strain>
    </source>
</reference>
<evidence type="ECO:0000313" key="2">
    <source>
        <dbReference type="Proteomes" id="UP001148662"/>
    </source>
</evidence>
<dbReference type="Proteomes" id="UP001148662">
    <property type="component" value="Unassembled WGS sequence"/>
</dbReference>
<sequence>MWLNGCANVYFWREISYKWKAYIIGEATTAGVSVTHLSQRRRLGQRGKPLGASLWAVQAVSPLLIPAYQRPRPVCSRPLWSADLFSSTTVPDEHENTTMSSSLERYRDNVTGSTSNQDFFDQTGLPPPHALSGPDDPYASTSHLSHQPTDSASRGSYISANMAPGYKDMDTGANYSGNSAWLEKQQASSRKSKFIVIGSLTLIVAAIVVGVVVGVEVSKSHHSSSSSTDLADSSGSSSGNSSSVVNQTNPNDPSTFEPDSRLKHSFYGLAYTPAGSQLPECGNSLDAVIEDIQLISQLTSRIRLYGSDCNQSALVLDAIERTKVNVSVYLGNYNVPTDGGVSYARQRDEMKSALETFGVDNVLGVTVGNEFMLNYLTANGGGDEPNGPIGNAGAELLIPNITDTRQMLASLNLPKTLPVGTADAGSFFNNEVLQQVDYGMSNVHPWFANVSIDQAAAWTASFFQETNVDDALTLPNKPQMFIAETGWPSNSSDVSNETNGPSNASAANLQIFLDTFVCQANANGTGYFYFEFFDETWKDIQFGGVEGWWGLFYANKTLKPITIPDCHID</sequence>
<accession>A0ACC1SWZ4</accession>
<comment type="caution">
    <text evidence="1">The sequence shown here is derived from an EMBL/GenBank/DDBJ whole genome shotgun (WGS) entry which is preliminary data.</text>
</comment>
<protein>
    <submittedName>
        <fullName evidence="1">Uncharacterized protein</fullName>
    </submittedName>
</protein>
<proteinExistence type="predicted"/>
<evidence type="ECO:0000313" key="1">
    <source>
        <dbReference type="EMBL" id="KAJ3548209.1"/>
    </source>
</evidence>
<name>A0ACC1SWZ4_9APHY</name>
<keyword evidence="2" id="KW-1185">Reference proteome</keyword>